<dbReference type="RefSeq" id="WP_052504856.1">
    <property type="nucleotide sequence ID" value="NZ_LXEY01000018.1"/>
</dbReference>
<organism evidence="3 4">
    <name type="scientific">Enteractinococcus helveticum</name>
    <dbReference type="NCBI Taxonomy" id="1837282"/>
    <lineage>
        <taxon>Bacteria</taxon>
        <taxon>Bacillati</taxon>
        <taxon>Actinomycetota</taxon>
        <taxon>Actinomycetes</taxon>
        <taxon>Micrococcales</taxon>
        <taxon>Micrococcaceae</taxon>
    </lineage>
</organism>
<evidence type="ECO:0000313" key="3">
    <source>
        <dbReference type="EMBL" id="OAV60824.1"/>
    </source>
</evidence>
<feature type="region of interest" description="Disordered" evidence="1">
    <location>
        <begin position="1"/>
        <end position="72"/>
    </location>
</feature>
<evidence type="ECO:0000313" key="4">
    <source>
        <dbReference type="Proteomes" id="UP000078292"/>
    </source>
</evidence>
<keyword evidence="2" id="KW-0812">Transmembrane</keyword>
<protein>
    <submittedName>
        <fullName evidence="3">Uncharacterized protein</fullName>
    </submittedName>
</protein>
<dbReference type="EMBL" id="LXEY01000018">
    <property type="protein sequence ID" value="OAV60824.1"/>
    <property type="molecule type" value="Genomic_DNA"/>
</dbReference>
<sequence length="144" mass="15785">MVEQRDEDKAWQDLVRRLGGSPEQAQSEPTAEPPPGPDTPNPSSMPGPRDYAPAEEIVEDFQPPEPRPIATGNPRTVLSWIGVIGAIAIWLLAALLGIPLAWWMSTVTLVAFLAGALSLFFLLPRTRDHRNPYDDDDYGNGAQL</sequence>
<gene>
    <name evidence="3" type="ORF">A6F49_10045</name>
</gene>
<dbReference type="OrthoDB" id="4965668at2"/>
<proteinExistence type="predicted"/>
<evidence type="ECO:0000256" key="2">
    <source>
        <dbReference type="SAM" id="Phobius"/>
    </source>
</evidence>
<accession>A0A1B7LZ81</accession>
<keyword evidence="2" id="KW-0472">Membrane</keyword>
<dbReference type="SUPFAM" id="SSF103473">
    <property type="entry name" value="MFS general substrate transporter"/>
    <property type="match status" value="1"/>
</dbReference>
<reference evidence="3 4" key="1">
    <citation type="submission" date="2016-04" db="EMBL/GenBank/DDBJ databases">
        <title>First whole genome shotgun sequence of the bacterium Enteractinococcus sp. strain UASWS1574.</title>
        <authorList>
            <person name="Crovadore J."/>
            <person name="Chablais R."/>
            <person name="Lefort F."/>
        </authorList>
    </citation>
    <scope>NUCLEOTIDE SEQUENCE [LARGE SCALE GENOMIC DNA]</scope>
    <source>
        <strain evidence="3 4">UASWS1574</strain>
    </source>
</reference>
<feature type="transmembrane region" description="Helical" evidence="2">
    <location>
        <begin position="77"/>
        <end position="96"/>
    </location>
</feature>
<dbReference type="InterPro" id="IPR036259">
    <property type="entry name" value="MFS_trans_sf"/>
</dbReference>
<keyword evidence="2" id="KW-1133">Transmembrane helix</keyword>
<feature type="compositionally biased region" description="Basic and acidic residues" evidence="1">
    <location>
        <begin position="1"/>
        <end position="16"/>
    </location>
</feature>
<evidence type="ECO:0000256" key="1">
    <source>
        <dbReference type="SAM" id="MobiDB-lite"/>
    </source>
</evidence>
<keyword evidence="4" id="KW-1185">Reference proteome</keyword>
<dbReference type="AlphaFoldDB" id="A0A1B7LZ81"/>
<dbReference type="Proteomes" id="UP000078292">
    <property type="component" value="Unassembled WGS sequence"/>
</dbReference>
<name>A0A1B7LZ81_9MICC</name>
<dbReference type="STRING" id="1837282.A6F49_10045"/>
<comment type="caution">
    <text evidence="3">The sequence shown here is derived from an EMBL/GenBank/DDBJ whole genome shotgun (WGS) entry which is preliminary data.</text>
</comment>
<feature type="compositionally biased region" description="Pro residues" evidence="1">
    <location>
        <begin position="31"/>
        <end position="45"/>
    </location>
</feature>
<feature type="transmembrane region" description="Helical" evidence="2">
    <location>
        <begin position="102"/>
        <end position="123"/>
    </location>
</feature>